<dbReference type="InterPro" id="IPR055398">
    <property type="entry name" value="Rossmann-like_BshC"/>
</dbReference>
<dbReference type="NCBIfam" id="TIGR03998">
    <property type="entry name" value="thiol_BshC"/>
    <property type="match status" value="1"/>
</dbReference>
<dbReference type="EMBL" id="JBHUHQ010000013">
    <property type="protein sequence ID" value="MFD2044003.1"/>
    <property type="molecule type" value="Genomic_DNA"/>
</dbReference>
<evidence type="ECO:0000256" key="1">
    <source>
        <dbReference type="ARBA" id="ARBA00022598"/>
    </source>
</evidence>
<keyword evidence="6" id="KW-1185">Reference proteome</keyword>
<feature type="domain" description="Bacillithiol biosynthesis BshC N-terminal Rossmann-like" evidence="3">
    <location>
        <begin position="1"/>
        <end position="379"/>
    </location>
</feature>
<accession>A0ABW4VXV6</accession>
<evidence type="ECO:0000313" key="6">
    <source>
        <dbReference type="Proteomes" id="UP001597383"/>
    </source>
</evidence>
<gene>
    <name evidence="2 5" type="primary">bshC</name>
    <name evidence="5" type="ORF">ACFSJF_06995</name>
</gene>
<keyword evidence="1 2" id="KW-0436">Ligase</keyword>
<evidence type="ECO:0000259" key="4">
    <source>
        <dbReference type="Pfam" id="PF24850"/>
    </source>
</evidence>
<comment type="function">
    <text evidence="2">Involved in bacillithiol (BSH) biosynthesis. May catalyze the last step of the pathway, the addition of cysteine to glucosamine malate (GlcN-Mal) to generate BSH.</text>
</comment>
<name>A0ABW4VXV6_9BACI</name>
<evidence type="ECO:0000259" key="3">
    <source>
        <dbReference type="Pfam" id="PF10079"/>
    </source>
</evidence>
<evidence type="ECO:0000256" key="2">
    <source>
        <dbReference type="HAMAP-Rule" id="MF_01867"/>
    </source>
</evidence>
<feature type="domain" description="Bacillithiol biosynthesis BshC C-terminal coiled-coil" evidence="4">
    <location>
        <begin position="381"/>
        <end position="540"/>
    </location>
</feature>
<dbReference type="Pfam" id="PF10079">
    <property type="entry name" value="Rossmann-like_BshC"/>
    <property type="match status" value="1"/>
</dbReference>
<dbReference type="EC" id="6.-.-.-" evidence="2"/>
<dbReference type="HAMAP" id="MF_01867">
    <property type="entry name" value="BshC"/>
    <property type="match status" value="1"/>
</dbReference>
<protein>
    <recommendedName>
        <fullName evidence="2">Putative cysteine ligase BshC</fullName>
        <ecNumber evidence="2">6.-.-.-</ecNumber>
    </recommendedName>
</protein>
<evidence type="ECO:0000313" key="5">
    <source>
        <dbReference type="EMBL" id="MFD2044003.1"/>
    </source>
</evidence>
<dbReference type="InterPro" id="IPR011199">
    <property type="entry name" value="Bacillithiol_biosynth_BshC"/>
</dbReference>
<dbReference type="PIRSF" id="PIRSF012535">
    <property type="entry name" value="UCP012535"/>
    <property type="match status" value="1"/>
</dbReference>
<dbReference type="RefSeq" id="WP_377555581.1">
    <property type="nucleotide sequence ID" value="NZ_JBHUHQ010000013.1"/>
</dbReference>
<organism evidence="5 6">
    <name type="scientific">Ornithinibacillus salinisoli</name>
    <dbReference type="NCBI Taxonomy" id="1848459"/>
    <lineage>
        <taxon>Bacteria</taxon>
        <taxon>Bacillati</taxon>
        <taxon>Bacillota</taxon>
        <taxon>Bacilli</taxon>
        <taxon>Bacillales</taxon>
        <taxon>Bacillaceae</taxon>
        <taxon>Ornithinibacillus</taxon>
    </lineage>
</organism>
<comment type="caution">
    <text evidence="5">The sequence shown here is derived from an EMBL/GenBank/DDBJ whole genome shotgun (WGS) entry which is preliminary data.</text>
</comment>
<proteinExistence type="inferred from homology"/>
<dbReference type="InterPro" id="IPR055399">
    <property type="entry name" value="CC_BshC"/>
</dbReference>
<reference evidence="6" key="1">
    <citation type="journal article" date="2019" name="Int. J. Syst. Evol. Microbiol.">
        <title>The Global Catalogue of Microorganisms (GCM) 10K type strain sequencing project: providing services to taxonomists for standard genome sequencing and annotation.</title>
        <authorList>
            <consortium name="The Broad Institute Genomics Platform"/>
            <consortium name="The Broad Institute Genome Sequencing Center for Infectious Disease"/>
            <person name="Wu L."/>
            <person name="Ma J."/>
        </authorList>
    </citation>
    <scope>NUCLEOTIDE SEQUENCE [LARGE SCALE GENOMIC DNA]</scope>
    <source>
        <strain evidence="6">R28</strain>
    </source>
</reference>
<dbReference type="Proteomes" id="UP001597383">
    <property type="component" value="Unassembled WGS sequence"/>
</dbReference>
<dbReference type="Pfam" id="PF24850">
    <property type="entry name" value="CC_BshC"/>
    <property type="match status" value="1"/>
</dbReference>
<sequence length="540" mass="63267">MQVEPVHIENQSQLIRDYRSTKQNVMQHFDYTASFKEMKQRVSDIKGRDYNRDQLVDVLIQLNNQWNAPKSTLTNIERLRDENSVVVIGGQQAGILTGPLYSINKVISIVQLARMQEEKLKIPVVPVFWIAGEDHDFDEINHVYKQEKNKMKKHILKQKNIDKQSVSQIELEEQNVIHWLDELFEGLAETEYTKDLYSLITDCLANSNTYVDFFAGLIFKLFDEEGLVLIDSGHTSVRKLESNHFLNIIEKQTQLSKRVYATEQHLKQDGYSISLDVDPDDAHLFYHHNKERILLKRDEHGNWVGKQNEVKLTTEELLEIARNNPELLSNNVVTRPLMQELLFPTLAFIGGPGEISYWSVLKPAFHIMDLKMPPIMPRLSFTYMDRKVEKLLAKYNIPVAEAINRGIDVRKMQWLMSQSNPPIQKVVQELKRVMEEAHKPLRDYSRNIRADLGDLADKNLLHLFSEIEFLEGRIINTLEEKYNRELMEFDYLNNFLHPMAGLQERVWNPLFFINNHGFNFINKLTKHTCSFEQDHYVVYL</sequence>
<comment type="similarity">
    <text evidence="2">Belongs to the BshC family.</text>
</comment>